<dbReference type="PANTHER" id="PTHR30024:SF47">
    <property type="entry name" value="TAURINE-BINDING PERIPLASMIC PROTEIN"/>
    <property type="match status" value="1"/>
</dbReference>
<dbReference type="AlphaFoldDB" id="A0A9D1PU96"/>
<gene>
    <name evidence="5" type="ORF">H9894_01370</name>
</gene>
<dbReference type="Gene3D" id="3.40.190.10">
    <property type="entry name" value="Periplasmic binding protein-like II"/>
    <property type="match status" value="2"/>
</dbReference>
<dbReference type="GO" id="GO:0042918">
    <property type="term" value="P:alkanesulfonate transmembrane transport"/>
    <property type="evidence" value="ECO:0007669"/>
    <property type="project" value="TreeGrafter"/>
</dbReference>
<name>A0A9D1PU96_9BACT</name>
<dbReference type="PANTHER" id="PTHR30024">
    <property type="entry name" value="ALIPHATIC SULFONATES-BINDING PROTEIN-RELATED"/>
    <property type="match status" value="1"/>
</dbReference>
<comment type="subcellular location">
    <subcellularLocation>
        <location evidence="1">Periplasm</location>
    </subcellularLocation>
</comment>
<protein>
    <submittedName>
        <fullName evidence="5">NrtA/SsuA/CpmA family ABC transporter substrate-binding protein</fullName>
    </submittedName>
</protein>
<reference evidence="5" key="1">
    <citation type="journal article" date="2021" name="PeerJ">
        <title>Extensive microbial diversity within the chicken gut microbiome revealed by metagenomics and culture.</title>
        <authorList>
            <person name="Gilroy R."/>
            <person name="Ravi A."/>
            <person name="Getino M."/>
            <person name="Pursley I."/>
            <person name="Horton D.L."/>
            <person name="Alikhan N.F."/>
            <person name="Baker D."/>
            <person name="Gharbi K."/>
            <person name="Hall N."/>
            <person name="Watson M."/>
            <person name="Adriaenssens E.M."/>
            <person name="Foster-Nyarko E."/>
            <person name="Jarju S."/>
            <person name="Secka A."/>
            <person name="Antonio M."/>
            <person name="Oren A."/>
            <person name="Chaudhuri R.R."/>
            <person name="La Ragione R."/>
            <person name="Hildebrand F."/>
            <person name="Pallen M.J."/>
        </authorList>
    </citation>
    <scope>NUCLEOTIDE SEQUENCE</scope>
    <source>
        <strain evidence="5">ChiHecec2B26-446</strain>
    </source>
</reference>
<dbReference type="EMBL" id="DXHV01000016">
    <property type="protein sequence ID" value="HIV99831.1"/>
    <property type="molecule type" value="Genomic_DNA"/>
</dbReference>
<evidence type="ECO:0000256" key="2">
    <source>
        <dbReference type="ARBA" id="ARBA00010742"/>
    </source>
</evidence>
<keyword evidence="3" id="KW-0732">Signal</keyword>
<evidence type="ECO:0000256" key="3">
    <source>
        <dbReference type="ARBA" id="ARBA00022729"/>
    </source>
</evidence>
<comment type="caution">
    <text evidence="5">The sequence shown here is derived from an EMBL/GenBank/DDBJ whole genome shotgun (WGS) entry which is preliminary data.</text>
</comment>
<organism evidence="5 6">
    <name type="scientific">Candidatus Desulfovibrio intestinipullorum</name>
    <dbReference type="NCBI Taxonomy" id="2838536"/>
    <lineage>
        <taxon>Bacteria</taxon>
        <taxon>Pseudomonadati</taxon>
        <taxon>Thermodesulfobacteriota</taxon>
        <taxon>Desulfovibrionia</taxon>
        <taxon>Desulfovibrionales</taxon>
        <taxon>Desulfovibrionaceae</taxon>
        <taxon>Desulfovibrio</taxon>
    </lineage>
</organism>
<dbReference type="GO" id="GO:0042597">
    <property type="term" value="C:periplasmic space"/>
    <property type="evidence" value="ECO:0007669"/>
    <property type="project" value="UniProtKB-SubCell"/>
</dbReference>
<evidence type="ECO:0000259" key="4">
    <source>
        <dbReference type="Pfam" id="PF09084"/>
    </source>
</evidence>
<dbReference type="InterPro" id="IPR015168">
    <property type="entry name" value="SsuA/THI5"/>
</dbReference>
<proteinExistence type="inferred from homology"/>
<feature type="domain" description="SsuA/THI5-like" evidence="4">
    <location>
        <begin position="25"/>
        <end position="237"/>
    </location>
</feature>
<sequence>MSLAVPAAAAAQNTVCRLAYMAKVQYAPQLLALQHGWFRAAGIEVQGINLGMTTGISATEALVSGSADVAVMGDVPGLIALASAHPTVLVCAYGGGENMHGLIVSDRSGIRTVDDLRGKRIGCHFGSSTHGGLHLFLARHNLASSVTLVNTPQKNLVEALLSGSIDAFAASEPAPSLALARVPGARLLTTLSGLGNSYPLVMVASRAYAQAHPEVLRLLVEGTKKGVDCILVDPARAAREISKLTGAPAAMEERTLKTLEWKVRLDDEVLASLQSTADFLHGIRRLRAVPDLPALVWRDPVAAQGASAQTAAGDRKEAD</sequence>
<dbReference type="CDD" id="cd01008">
    <property type="entry name" value="PBP2_NrtA_SsuA_CpmA_like"/>
    <property type="match status" value="1"/>
</dbReference>
<reference evidence="5" key="2">
    <citation type="submission" date="2021-04" db="EMBL/GenBank/DDBJ databases">
        <authorList>
            <person name="Gilroy R."/>
        </authorList>
    </citation>
    <scope>NUCLEOTIDE SEQUENCE</scope>
    <source>
        <strain evidence="5">ChiHecec2B26-446</strain>
    </source>
</reference>
<evidence type="ECO:0000313" key="5">
    <source>
        <dbReference type="EMBL" id="HIV99831.1"/>
    </source>
</evidence>
<evidence type="ECO:0000256" key="1">
    <source>
        <dbReference type="ARBA" id="ARBA00004418"/>
    </source>
</evidence>
<comment type="similarity">
    <text evidence="2">Belongs to the bacterial solute-binding protein SsuA/TauA family.</text>
</comment>
<accession>A0A9D1PU96</accession>
<dbReference type="Pfam" id="PF09084">
    <property type="entry name" value="NMT1"/>
    <property type="match status" value="1"/>
</dbReference>
<dbReference type="SUPFAM" id="SSF53850">
    <property type="entry name" value="Periplasmic binding protein-like II"/>
    <property type="match status" value="1"/>
</dbReference>
<dbReference type="Proteomes" id="UP000886752">
    <property type="component" value="Unassembled WGS sequence"/>
</dbReference>
<evidence type="ECO:0000313" key="6">
    <source>
        <dbReference type="Proteomes" id="UP000886752"/>
    </source>
</evidence>